<evidence type="ECO:0000313" key="3">
    <source>
        <dbReference type="Proteomes" id="UP001596303"/>
    </source>
</evidence>
<organism evidence="2 3">
    <name type="scientific">Ponticaulis profundi</name>
    <dbReference type="NCBI Taxonomy" id="2665222"/>
    <lineage>
        <taxon>Bacteria</taxon>
        <taxon>Pseudomonadati</taxon>
        <taxon>Pseudomonadota</taxon>
        <taxon>Alphaproteobacteria</taxon>
        <taxon>Hyphomonadales</taxon>
        <taxon>Hyphomonadaceae</taxon>
        <taxon>Ponticaulis</taxon>
    </lineage>
</organism>
<protein>
    <submittedName>
        <fullName evidence="2">Uncharacterized protein</fullName>
    </submittedName>
</protein>
<sequence length="264" mass="29033">MSDDKHKAGLEMLRSQLAVMETGVEQALQKRAQAARQLREALSASGDLLSMSMLSSLDRLAAVPVDQRGPVLQRWSAEFPADMVACGLQKVIVSGGEPLRMWDHARSMFGHAMPMSVENDPRDVLNMCAERDDCVGVFGWLSLVGALQWWPAFNEKRFHNLRIIGAWPLGDKDVPYTSILARGPLGPEVGASTLLIAHDDHHKVGKIFSDVGIEGRELGRLQTLVLFEAMERFPEDDIRLKAAKLAGLDGLRVIGALPAYSQPE</sequence>
<accession>A0ABW1S781</accession>
<name>A0ABW1S781_9PROT</name>
<comment type="caution">
    <text evidence="2">The sequence shown here is derived from an EMBL/GenBank/DDBJ whole genome shotgun (WGS) entry which is preliminary data.</text>
</comment>
<feature type="coiled-coil region" evidence="1">
    <location>
        <begin position="10"/>
        <end position="44"/>
    </location>
</feature>
<evidence type="ECO:0000313" key="2">
    <source>
        <dbReference type="EMBL" id="MFC6197536.1"/>
    </source>
</evidence>
<gene>
    <name evidence="2" type="ORF">ACFQDM_05575</name>
</gene>
<keyword evidence="1" id="KW-0175">Coiled coil</keyword>
<dbReference type="RefSeq" id="WP_377376587.1">
    <property type="nucleotide sequence ID" value="NZ_JBHSSW010000005.1"/>
</dbReference>
<evidence type="ECO:0000256" key="1">
    <source>
        <dbReference type="SAM" id="Coils"/>
    </source>
</evidence>
<dbReference type="Proteomes" id="UP001596303">
    <property type="component" value="Unassembled WGS sequence"/>
</dbReference>
<keyword evidence="3" id="KW-1185">Reference proteome</keyword>
<proteinExistence type="predicted"/>
<dbReference type="EMBL" id="JBHSSW010000005">
    <property type="protein sequence ID" value="MFC6197536.1"/>
    <property type="molecule type" value="Genomic_DNA"/>
</dbReference>
<reference evidence="3" key="1">
    <citation type="journal article" date="2019" name="Int. J. Syst. Evol. Microbiol.">
        <title>The Global Catalogue of Microorganisms (GCM) 10K type strain sequencing project: providing services to taxonomists for standard genome sequencing and annotation.</title>
        <authorList>
            <consortium name="The Broad Institute Genomics Platform"/>
            <consortium name="The Broad Institute Genome Sequencing Center for Infectious Disease"/>
            <person name="Wu L."/>
            <person name="Ma J."/>
        </authorList>
    </citation>
    <scope>NUCLEOTIDE SEQUENCE [LARGE SCALE GENOMIC DNA]</scope>
    <source>
        <strain evidence="3">CGMCC-1.15741</strain>
    </source>
</reference>